<protein>
    <submittedName>
        <fullName evidence="1">Uncharacterized protein</fullName>
    </submittedName>
</protein>
<dbReference type="AlphaFoldDB" id="A0A1M5ED59"/>
<organism evidence="1 2">
    <name type="scientific">Jatrophihabitans endophyticus</name>
    <dbReference type="NCBI Taxonomy" id="1206085"/>
    <lineage>
        <taxon>Bacteria</taxon>
        <taxon>Bacillati</taxon>
        <taxon>Actinomycetota</taxon>
        <taxon>Actinomycetes</taxon>
        <taxon>Jatrophihabitantales</taxon>
        <taxon>Jatrophihabitantaceae</taxon>
        <taxon>Jatrophihabitans</taxon>
    </lineage>
</organism>
<evidence type="ECO:0000313" key="2">
    <source>
        <dbReference type="Proteomes" id="UP000186132"/>
    </source>
</evidence>
<name>A0A1M5ED59_9ACTN</name>
<keyword evidence="2" id="KW-1185">Reference proteome</keyword>
<proteinExistence type="predicted"/>
<dbReference type="RefSeq" id="WP_073386283.1">
    <property type="nucleotide sequence ID" value="NZ_FQVU01000001.1"/>
</dbReference>
<gene>
    <name evidence="1" type="ORF">SAMN05443575_0855</name>
</gene>
<sequence length="72" mass="7905">MPDLPTDTYVTNAAWTPAAQASRPDVIDDVADQFERPAAGAETFWSQERAVAWPRSSRGWRGDDAARLRAAS</sequence>
<reference evidence="1 2" key="1">
    <citation type="submission" date="2016-11" db="EMBL/GenBank/DDBJ databases">
        <authorList>
            <person name="Jaros S."/>
            <person name="Januszkiewicz K."/>
            <person name="Wedrychowicz H."/>
        </authorList>
    </citation>
    <scope>NUCLEOTIDE SEQUENCE [LARGE SCALE GENOMIC DNA]</scope>
    <source>
        <strain evidence="1 2">DSM 45627</strain>
    </source>
</reference>
<dbReference type="Proteomes" id="UP000186132">
    <property type="component" value="Unassembled WGS sequence"/>
</dbReference>
<dbReference type="STRING" id="1206085.SAMN05443575_0855"/>
<accession>A0A1M5ED59</accession>
<dbReference type="EMBL" id="FQVU01000001">
    <property type="protein sequence ID" value="SHF77032.1"/>
    <property type="molecule type" value="Genomic_DNA"/>
</dbReference>
<evidence type="ECO:0000313" key="1">
    <source>
        <dbReference type="EMBL" id="SHF77032.1"/>
    </source>
</evidence>